<sequence length="295" mass="33655">MAEAKAIPLYEIELKSNELLTDSTKLIRLSENETANVSCSIYDSGFNSSSLILLKNGEAVKNAKQANSITYQIKNYSNYEINFECSATRLNGKYQTRKMKVAPRLVREILDNEKPCEENICLNNGLCIKSAEHIDVCICPPTFTGKVCQYSYHKNDAAANPNYLYASLLILFIVAFIFALLYGREKVKRKKTKKTLMMERKSMRRNNDNNSLQHYEVCDGREDVIYEEQKIEQTIDIVNEYDNVPSTNAFQSRPLIKNQKRQNLIGITEEVAQGQIRETYANISKPVKPPLAVDL</sequence>
<evidence type="ECO:0000313" key="1">
    <source>
        <dbReference type="Proteomes" id="UP000887576"/>
    </source>
</evidence>
<protein>
    <submittedName>
        <fullName evidence="2">EGF-like domain-containing protein</fullName>
    </submittedName>
</protein>
<dbReference type="WBParaSite" id="JU765_v2.g16287.t1">
    <property type="protein sequence ID" value="JU765_v2.g16287.t1"/>
    <property type="gene ID" value="JU765_v2.g16287"/>
</dbReference>
<proteinExistence type="predicted"/>
<dbReference type="Proteomes" id="UP000887576">
    <property type="component" value="Unplaced"/>
</dbReference>
<reference evidence="2" key="1">
    <citation type="submission" date="2022-11" db="UniProtKB">
        <authorList>
            <consortium name="WormBaseParasite"/>
        </authorList>
    </citation>
    <scope>IDENTIFICATION</scope>
</reference>
<accession>A0AC34QHA9</accession>
<evidence type="ECO:0000313" key="2">
    <source>
        <dbReference type="WBParaSite" id="JU765_v2.g16287.t1"/>
    </source>
</evidence>
<name>A0AC34QHA9_9BILA</name>
<organism evidence="1 2">
    <name type="scientific">Panagrolaimus sp. JU765</name>
    <dbReference type="NCBI Taxonomy" id="591449"/>
    <lineage>
        <taxon>Eukaryota</taxon>
        <taxon>Metazoa</taxon>
        <taxon>Ecdysozoa</taxon>
        <taxon>Nematoda</taxon>
        <taxon>Chromadorea</taxon>
        <taxon>Rhabditida</taxon>
        <taxon>Tylenchina</taxon>
        <taxon>Panagrolaimomorpha</taxon>
        <taxon>Panagrolaimoidea</taxon>
        <taxon>Panagrolaimidae</taxon>
        <taxon>Panagrolaimus</taxon>
    </lineage>
</organism>